<evidence type="ECO:0000259" key="6">
    <source>
        <dbReference type="PROSITE" id="PS50240"/>
    </source>
</evidence>
<dbReference type="AlphaFoldDB" id="A0A8J2PGA3"/>
<keyword evidence="2 5" id="KW-0378">Hydrolase</keyword>
<evidence type="ECO:0000256" key="3">
    <source>
        <dbReference type="ARBA" id="ARBA00022825"/>
    </source>
</evidence>
<evidence type="ECO:0000256" key="4">
    <source>
        <dbReference type="ARBA" id="ARBA00023157"/>
    </source>
</evidence>
<name>A0A8J2PGA3_9HEXA</name>
<feature type="non-terminal residue" evidence="7">
    <location>
        <position position="1"/>
    </location>
</feature>
<dbReference type="Pfam" id="PF00089">
    <property type="entry name" value="Trypsin"/>
    <property type="match status" value="1"/>
</dbReference>
<dbReference type="GO" id="GO:0006508">
    <property type="term" value="P:proteolysis"/>
    <property type="evidence" value="ECO:0007669"/>
    <property type="project" value="UniProtKB-KW"/>
</dbReference>
<dbReference type="CDD" id="cd00190">
    <property type="entry name" value="Tryp_SPc"/>
    <property type="match status" value="1"/>
</dbReference>
<accession>A0A8J2PGA3</accession>
<keyword evidence="1 5" id="KW-0645">Protease</keyword>
<evidence type="ECO:0000256" key="2">
    <source>
        <dbReference type="ARBA" id="ARBA00022801"/>
    </source>
</evidence>
<reference evidence="7" key="1">
    <citation type="submission" date="2021-06" db="EMBL/GenBank/DDBJ databases">
        <authorList>
            <person name="Hodson N. C."/>
            <person name="Mongue J. A."/>
            <person name="Jaron S. K."/>
        </authorList>
    </citation>
    <scope>NUCLEOTIDE SEQUENCE</scope>
</reference>
<evidence type="ECO:0000313" key="8">
    <source>
        <dbReference type="Proteomes" id="UP000708208"/>
    </source>
</evidence>
<evidence type="ECO:0000256" key="1">
    <source>
        <dbReference type="ARBA" id="ARBA00022670"/>
    </source>
</evidence>
<dbReference type="PANTHER" id="PTHR24252">
    <property type="entry name" value="ACROSIN-RELATED"/>
    <property type="match status" value="1"/>
</dbReference>
<protein>
    <recommendedName>
        <fullName evidence="6">Peptidase S1 domain-containing protein</fullName>
    </recommendedName>
</protein>
<proteinExistence type="predicted"/>
<dbReference type="SMART" id="SM00020">
    <property type="entry name" value="Tryp_SPc"/>
    <property type="match status" value="1"/>
</dbReference>
<comment type="caution">
    <text evidence="7">The sequence shown here is derived from an EMBL/GenBank/DDBJ whole genome shotgun (WGS) entry which is preliminary data.</text>
</comment>
<evidence type="ECO:0000313" key="7">
    <source>
        <dbReference type="EMBL" id="CAG7785995.1"/>
    </source>
</evidence>
<organism evidence="7 8">
    <name type="scientific">Allacma fusca</name>
    <dbReference type="NCBI Taxonomy" id="39272"/>
    <lineage>
        <taxon>Eukaryota</taxon>
        <taxon>Metazoa</taxon>
        <taxon>Ecdysozoa</taxon>
        <taxon>Arthropoda</taxon>
        <taxon>Hexapoda</taxon>
        <taxon>Collembola</taxon>
        <taxon>Symphypleona</taxon>
        <taxon>Sminthuridae</taxon>
        <taxon>Allacma</taxon>
    </lineage>
</organism>
<dbReference type="PANTHER" id="PTHR24252:SF7">
    <property type="entry name" value="HYALIN"/>
    <property type="match status" value="1"/>
</dbReference>
<dbReference type="PROSITE" id="PS00134">
    <property type="entry name" value="TRYPSIN_HIS"/>
    <property type="match status" value="1"/>
</dbReference>
<gene>
    <name evidence="7" type="ORF">AFUS01_LOCUS24582</name>
</gene>
<sequence>CGFKRSGAGKIVGGTLADDHAWPWMAALVYVGNPTPSQFCGGSLINTQYVLTAAHCVQDIDSVGLDKFRVYLGTNLILTNATIVRSGLSAIKSHPAFNKRTLNSDIALIKLAAPVTFTETVMPVCLGQKGAPHIGRNSIVSGWGSLSVASNPVNSLRNVNVRVVPTPDCAAEYSKVKVRITPLMLCAALPNKDSCKGDSGGPLFSKRTNSPMYDQIGVVSFGQDCAKPDYPGVYTRVGRFISWIRENTKDASYCTASFMKP</sequence>
<dbReference type="Proteomes" id="UP000708208">
    <property type="component" value="Unassembled WGS sequence"/>
</dbReference>
<dbReference type="InterPro" id="IPR001254">
    <property type="entry name" value="Trypsin_dom"/>
</dbReference>
<feature type="domain" description="Peptidase S1" evidence="6">
    <location>
        <begin position="11"/>
        <end position="249"/>
    </location>
</feature>
<dbReference type="PROSITE" id="PS50240">
    <property type="entry name" value="TRYPSIN_DOM"/>
    <property type="match status" value="1"/>
</dbReference>
<dbReference type="FunFam" id="2.40.10.10:FF:000006">
    <property type="entry name" value="Serine proteinase stubble"/>
    <property type="match status" value="1"/>
</dbReference>
<evidence type="ECO:0000256" key="5">
    <source>
        <dbReference type="RuleBase" id="RU363034"/>
    </source>
</evidence>
<dbReference type="PROSITE" id="PS00135">
    <property type="entry name" value="TRYPSIN_SER"/>
    <property type="match status" value="1"/>
</dbReference>
<dbReference type="InterPro" id="IPR033116">
    <property type="entry name" value="TRYPSIN_SER"/>
</dbReference>
<keyword evidence="3 5" id="KW-0720">Serine protease</keyword>
<keyword evidence="4" id="KW-1015">Disulfide bond</keyword>
<dbReference type="EMBL" id="CAJVCH010308335">
    <property type="protein sequence ID" value="CAG7785995.1"/>
    <property type="molecule type" value="Genomic_DNA"/>
</dbReference>
<keyword evidence="8" id="KW-1185">Reference proteome</keyword>
<dbReference type="InterPro" id="IPR018114">
    <property type="entry name" value="TRYPSIN_HIS"/>
</dbReference>
<dbReference type="GO" id="GO:0004252">
    <property type="term" value="F:serine-type endopeptidase activity"/>
    <property type="evidence" value="ECO:0007669"/>
    <property type="project" value="InterPro"/>
</dbReference>
<dbReference type="OrthoDB" id="10012881at2759"/>